<evidence type="ECO:0000313" key="1">
    <source>
        <dbReference type="EMBL" id="PVY94562.1"/>
    </source>
</evidence>
<proteinExistence type="predicted"/>
<dbReference type="EMBL" id="QEKV01000004">
    <property type="protein sequence ID" value="PVY94562.1"/>
    <property type="molecule type" value="Genomic_DNA"/>
</dbReference>
<organism evidence="1 2">
    <name type="scientific">Ezakiella coagulans</name>
    <dbReference type="NCBI Taxonomy" id="46507"/>
    <lineage>
        <taxon>Bacteria</taxon>
        <taxon>Bacillati</taxon>
        <taxon>Bacillota</taxon>
        <taxon>Tissierellia</taxon>
        <taxon>Ezakiella</taxon>
    </lineage>
</organism>
<gene>
    <name evidence="1" type="ORF">C7381_10468</name>
</gene>
<evidence type="ECO:0000313" key="2">
    <source>
        <dbReference type="Proteomes" id="UP000245793"/>
    </source>
</evidence>
<accession>A0A2U1E3Y8</accession>
<dbReference type="Proteomes" id="UP000245793">
    <property type="component" value="Unassembled WGS sequence"/>
</dbReference>
<protein>
    <submittedName>
        <fullName evidence="1">Uncharacterized protein</fullName>
    </submittedName>
</protein>
<dbReference type="RefSeq" id="WP_116480000.1">
    <property type="nucleotide sequence ID" value="NZ_CAUPJO010000002.1"/>
</dbReference>
<dbReference type="AlphaFoldDB" id="A0A2U1E3Y8"/>
<comment type="caution">
    <text evidence="1">The sequence shown here is derived from an EMBL/GenBank/DDBJ whole genome shotgun (WGS) entry which is preliminary data.</text>
</comment>
<keyword evidence="2" id="KW-1185">Reference proteome</keyword>
<reference evidence="1 2" key="1">
    <citation type="submission" date="2018-04" db="EMBL/GenBank/DDBJ databases">
        <title>Genomic Encyclopedia of Type Strains, Phase IV (KMG-IV): sequencing the most valuable type-strain genomes for metagenomic binning, comparative biology and taxonomic classification.</title>
        <authorList>
            <person name="Goeker M."/>
        </authorList>
    </citation>
    <scope>NUCLEOTIDE SEQUENCE [LARGE SCALE GENOMIC DNA]</scope>
    <source>
        <strain evidence="1 2">DSM 20705</strain>
    </source>
</reference>
<name>A0A2U1E3Y8_9FIRM</name>
<sequence length="149" mass="17315">MITYEMLLESAVLNDIHKKQDEKISYYTVCQDLRELCPTTSKIVKTIIDFRRQNIIEENTENDLKYLILTENGIKYMNELSKELSSQVETMKKYYTHNSDIKNNNVILKNNDNSVEYASFGKNIKETKLVDDKISSGFVEDKGGNNNEK</sequence>